<dbReference type="EMBL" id="HF583709">
    <property type="protein sequence ID" value="CCQ43206.1"/>
    <property type="molecule type" value="Genomic_DNA"/>
</dbReference>
<proteinExistence type="predicted"/>
<dbReference type="ChiTaRS" id="TAL1">
    <property type="organism name" value="human"/>
</dbReference>
<gene>
    <name evidence="1" type="primary">TAL1</name>
</gene>
<protein>
    <submittedName>
        <fullName evidence="1">Alternative protein TAL1</fullName>
    </submittedName>
</protein>
<accession>L8E8Z6</accession>
<dbReference type="OrthoDB" id="10069510at2759"/>
<reference evidence="1" key="1">
    <citation type="journal article" date="2013" name="PLoS ONE">
        <title>Direct detection of alternative open reading frames translation products in human significantly expands the proteome.</title>
        <authorList>
            <person name="Vanderperre B."/>
            <person name="Lucier J.-F."/>
            <person name="Motard J."/>
            <person name="Tremblay G."/>
            <person name="Vanderperre S."/>
            <person name="Wisztorski M."/>
            <person name="Salzet M."/>
            <person name="Boisvert F.-M."/>
            <person name="Roucou X."/>
        </authorList>
    </citation>
    <scope>NUCLEOTIDE SEQUENCE</scope>
</reference>
<dbReference type="AlphaFoldDB" id="L8E8Z6"/>
<evidence type="ECO:0000313" key="1">
    <source>
        <dbReference type="EMBL" id="CCQ43206.1"/>
    </source>
</evidence>
<name>L8E8Z6_HUMAN</name>
<sequence length="86" mass="9942">MRSSHSMDGWMGFMRWITYFIKNSNFWLPLLSDLPCDSGLAYLLGLWCGLNGIMKVDSFENVKNFFFSLNLNPAVGFRSLSPRPRQ</sequence>
<organism evidence="1">
    <name type="scientific">Homo sapiens</name>
    <name type="common">Human</name>
    <dbReference type="NCBI Taxonomy" id="9606"/>
    <lineage>
        <taxon>Eukaryota</taxon>
        <taxon>Metazoa</taxon>
        <taxon>Chordata</taxon>
        <taxon>Craniata</taxon>
        <taxon>Vertebrata</taxon>
        <taxon>Euteleostomi</taxon>
        <taxon>Mammalia</taxon>
        <taxon>Eutheria</taxon>
        <taxon>Euarchontoglires</taxon>
        <taxon>Primates</taxon>
        <taxon>Haplorrhini</taxon>
        <taxon>Catarrhini</taxon>
        <taxon>Hominidae</taxon>
        <taxon>Homo</taxon>
    </lineage>
</organism>